<dbReference type="PANTHER" id="PTHR22726:SF24">
    <property type="entry name" value="M48 FAMILY METALLOPEPTIDASE"/>
    <property type="match status" value="1"/>
</dbReference>
<dbReference type="CDD" id="cd07333">
    <property type="entry name" value="M48C_bepA_like"/>
    <property type="match status" value="1"/>
</dbReference>
<dbReference type="EMBL" id="SNXW01000006">
    <property type="protein sequence ID" value="TDP82247.1"/>
    <property type="molecule type" value="Genomic_DNA"/>
</dbReference>
<dbReference type="PANTHER" id="PTHR22726">
    <property type="entry name" value="METALLOENDOPEPTIDASE OMA1"/>
    <property type="match status" value="1"/>
</dbReference>
<dbReference type="RefSeq" id="WP_133609487.1">
    <property type="nucleotide sequence ID" value="NZ_SNXW01000006.1"/>
</dbReference>
<proteinExistence type="predicted"/>
<dbReference type="Gene3D" id="3.30.2010.10">
    <property type="entry name" value="Metalloproteases ('zincins'), catalytic domain"/>
    <property type="match status" value="1"/>
</dbReference>
<keyword evidence="6" id="KW-0482">Metalloprotease</keyword>
<keyword evidence="9" id="KW-1185">Reference proteome</keyword>
<feature type="domain" description="Peptidase M48" evidence="7">
    <location>
        <begin position="79"/>
        <end position="280"/>
    </location>
</feature>
<organism evidence="8 9">
    <name type="scientific">Aquabacterium commune</name>
    <dbReference type="NCBI Taxonomy" id="70586"/>
    <lineage>
        <taxon>Bacteria</taxon>
        <taxon>Pseudomonadati</taxon>
        <taxon>Pseudomonadota</taxon>
        <taxon>Betaproteobacteria</taxon>
        <taxon>Burkholderiales</taxon>
        <taxon>Aquabacterium</taxon>
    </lineage>
</organism>
<gene>
    <name evidence="8" type="ORF">EV672_106210</name>
</gene>
<comment type="caution">
    <text evidence="8">The sequence shown here is derived from an EMBL/GenBank/DDBJ whole genome shotgun (WGS) entry which is preliminary data.</text>
</comment>
<evidence type="ECO:0000256" key="3">
    <source>
        <dbReference type="ARBA" id="ARBA00022723"/>
    </source>
</evidence>
<dbReference type="InterPro" id="IPR001915">
    <property type="entry name" value="Peptidase_M48"/>
</dbReference>
<protein>
    <submittedName>
        <fullName evidence="8">Putative Zn-dependent protease</fullName>
    </submittedName>
</protein>
<name>A0A4R6R9G6_9BURK</name>
<evidence type="ECO:0000256" key="2">
    <source>
        <dbReference type="ARBA" id="ARBA00022670"/>
    </source>
</evidence>
<accession>A0A4R6R9G6</accession>
<keyword evidence="5" id="KW-0862">Zinc</keyword>
<keyword evidence="4" id="KW-0378">Hydrolase</keyword>
<dbReference type="Pfam" id="PF01435">
    <property type="entry name" value="Peptidase_M48"/>
    <property type="match status" value="1"/>
</dbReference>
<comment type="cofactor">
    <cofactor evidence="1">
        <name>Zn(2+)</name>
        <dbReference type="ChEBI" id="CHEBI:29105"/>
    </cofactor>
</comment>
<evidence type="ECO:0000256" key="6">
    <source>
        <dbReference type="ARBA" id="ARBA00023049"/>
    </source>
</evidence>
<evidence type="ECO:0000313" key="9">
    <source>
        <dbReference type="Proteomes" id="UP000294593"/>
    </source>
</evidence>
<reference evidence="8 9" key="1">
    <citation type="submission" date="2019-03" db="EMBL/GenBank/DDBJ databases">
        <title>Genomic Encyclopedia of Type Strains, Phase IV (KMG-IV): sequencing the most valuable type-strain genomes for metagenomic binning, comparative biology and taxonomic classification.</title>
        <authorList>
            <person name="Goeker M."/>
        </authorList>
    </citation>
    <scope>NUCLEOTIDE SEQUENCE [LARGE SCALE GENOMIC DNA]</scope>
    <source>
        <strain evidence="8 9">DSM 11901</strain>
    </source>
</reference>
<dbReference type="InterPro" id="IPR051156">
    <property type="entry name" value="Mito/Outer_Membr_Metalloprot"/>
</dbReference>
<dbReference type="OrthoDB" id="9810445at2"/>
<evidence type="ECO:0000256" key="1">
    <source>
        <dbReference type="ARBA" id="ARBA00001947"/>
    </source>
</evidence>
<keyword evidence="3" id="KW-0479">Metal-binding</keyword>
<dbReference type="GO" id="GO:0004222">
    <property type="term" value="F:metalloendopeptidase activity"/>
    <property type="evidence" value="ECO:0007669"/>
    <property type="project" value="InterPro"/>
</dbReference>
<dbReference type="GO" id="GO:0046872">
    <property type="term" value="F:metal ion binding"/>
    <property type="evidence" value="ECO:0007669"/>
    <property type="project" value="UniProtKB-KW"/>
</dbReference>
<evidence type="ECO:0000256" key="4">
    <source>
        <dbReference type="ARBA" id="ARBA00022801"/>
    </source>
</evidence>
<sequence length="535" mass="57047">MHTPCIPRTSPTARPWQRAAATLTAATLSSALLSACGSTVVNPVTGEAERSVMDEPAEITQGQKAHQQVLKEQRAYANPKVQAYVNTLGQKLAAQSHRANLAWTFTVLDSPEVNAFALPGGYVYVTRGIMAYLDSEAELAGVMGHEIGHVTARHGAQRATRQQNAGLGVLAATVLGVVLEGAGVRGATDLAGQVSQTAAAGYVASYSREQETQADELGAEYLARNRYDPRNMVDVIQVLKSQEQFAADTARAEGRQAPSGNNWLASHPSNAQRLADIRTIALQYQTPPTRYDDDGRARYLQTVEGMVFGDSREEGVVRGPQFVHEGLGMALTAPSGWRVRNGSDAITLVNAAGDAGLVVTVLPPSAQGSHEDLLRQLLKANQNRVEGNLDKRSLHGLPATHFDGVVRNAQGAATAVHLTLVDGPLSRRYLMRHLGRDAAALQRADAPLREAEASFRAITPADREAARPWVIKAVPFPKGGFAELARSSVLAAFMPAAQAEGQLRLMNSAYGQDGTDGAGHIAEPKVGQMVKTIGR</sequence>
<evidence type="ECO:0000256" key="5">
    <source>
        <dbReference type="ARBA" id="ARBA00022833"/>
    </source>
</evidence>
<dbReference type="Proteomes" id="UP000294593">
    <property type="component" value="Unassembled WGS sequence"/>
</dbReference>
<dbReference type="AlphaFoldDB" id="A0A4R6R9G6"/>
<dbReference type="GO" id="GO:0051603">
    <property type="term" value="P:proteolysis involved in protein catabolic process"/>
    <property type="evidence" value="ECO:0007669"/>
    <property type="project" value="TreeGrafter"/>
</dbReference>
<evidence type="ECO:0000259" key="7">
    <source>
        <dbReference type="Pfam" id="PF01435"/>
    </source>
</evidence>
<evidence type="ECO:0000313" key="8">
    <source>
        <dbReference type="EMBL" id="TDP82247.1"/>
    </source>
</evidence>
<keyword evidence="2 8" id="KW-0645">Protease</keyword>
<dbReference type="GO" id="GO:0016020">
    <property type="term" value="C:membrane"/>
    <property type="evidence" value="ECO:0007669"/>
    <property type="project" value="TreeGrafter"/>
</dbReference>